<organism evidence="1 2">
    <name type="scientific">Marinobacter excellens HL-55</name>
    <dbReference type="NCBI Taxonomy" id="1305731"/>
    <lineage>
        <taxon>Bacteria</taxon>
        <taxon>Pseudomonadati</taxon>
        <taxon>Pseudomonadota</taxon>
        <taxon>Gammaproteobacteria</taxon>
        <taxon>Pseudomonadales</taxon>
        <taxon>Marinobacteraceae</taxon>
        <taxon>Marinobacter</taxon>
    </lineage>
</organism>
<dbReference type="Pfam" id="PF17273">
    <property type="entry name" value="DUF5338"/>
    <property type="match status" value="1"/>
</dbReference>
<protein>
    <recommendedName>
        <fullName evidence="3">TraK protein</fullName>
    </recommendedName>
</protein>
<dbReference type="EMBL" id="LJZQ01000027">
    <property type="protein sequence ID" value="KPQ27525.1"/>
    <property type="molecule type" value="Genomic_DNA"/>
</dbReference>
<reference evidence="1 2" key="1">
    <citation type="submission" date="2015-09" db="EMBL/GenBank/DDBJ databases">
        <title>Identification and resolution of microdiversity through metagenomic sequencing of parallel consortia.</title>
        <authorList>
            <person name="Nelson W.C."/>
            <person name="Romine M.F."/>
            <person name="Lindemann S.R."/>
        </authorList>
    </citation>
    <scope>NUCLEOTIDE SEQUENCE [LARGE SCALE GENOMIC DNA]</scope>
    <source>
        <strain evidence="1">HL-55</strain>
    </source>
</reference>
<sequence>MELLEELRNAKLKKPPANGKVAFLRNIDQIKAALDQGYTAVDVWRVMHDQGEVKVKYNQFALYVRRFIRETKQ</sequence>
<dbReference type="STRING" id="1305731.GCA_000934705_02494"/>
<proteinExistence type="predicted"/>
<evidence type="ECO:0000313" key="2">
    <source>
        <dbReference type="Proteomes" id="UP000050416"/>
    </source>
</evidence>
<dbReference type="Proteomes" id="UP000050416">
    <property type="component" value="Unassembled WGS sequence"/>
</dbReference>
<evidence type="ECO:0008006" key="3">
    <source>
        <dbReference type="Google" id="ProtNLM"/>
    </source>
</evidence>
<name>A0A0P7YZJ9_9GAMM</name>
<evidence type="ECO:0000313" key="1">
    <source>
        <dbReference type="EMBL" id="KPQ27525.1"/>
    </source>
</evidence>
<dbReference type="OrthoDB" id="5771758at2"/>
<dbReference type="InterPro" id="IPR035225">
    <property type="entry name" value="DUF5338"/>
</dbReference>
<accession>A0A0P7YZJ9</accession>
<gene>
    <name evidence="1" type="ORF">HLUCCX14_14695</name>
</gene>
<dbReference type="AlphaFoldDB" id="A0A0P7YZJ9"/>
<comment type="caution">
    <text evidence="1">The sequence shown here is derived from an EMBL/GenBank/DDBJ whole genome shotgun (WGS) entry which is preliminary data.</text>
</comment>
<dbReference type="PATRIC" id="fig|1305731.5.peg.1696"/>